<dbReference type="InterPro" id="IPR057739">
    <property type="entry name" value="Glyco_hydro_29_N"/>
</dbReference>
<dbReference type="GO" id="GO:0005764">
    <property type="term" value="C:lysosome"/>
    <property type="evidence" value="ECO:0007669"/>
    <property type="project" value="TreeGrafter"/>
</dbReference>
<name>X1I9M6_9ZZZZ</name>
<dbReference type="InterPro" id="IPR000933">
    <property type="entry name" value="Glyco_hydro_29"/>
</dbReference>
<comment type="function">
    <text evidence="1">Alpha-L-fucosidase is responsible for hydrolyzing the alpha-1,6-linked fucose joined to the reducing-end N-acetylglucosamine of the carbohydrate moieties of glycoproteins.</text>
</comment>
<feature type="non-terminal residue" evidence="8">
    <location>
        <position position="1"/>
    </location>
</feature>
<proteinExistence type="inferred from homology"/>
<dbReference type="Pfam" id="PF01120">
    <property type="entry name" value="Alpha_L_fucos"/>
    <property type="match status" value="1"/>
</dbReference>
<dbReference type="InterPro" id="IPR017853">
    <property type="entry name" value="GH"/>
</dbReference>
<dbReference type="PANTHER" id="PTHR10030:SF37">
    <property type="entry name" value="ALPHA-L-FUCOSIDASE-RELATED"/>
    <property type="match status" value="1"/>
</dbReference>
<evidence type="ECO:0000256" key="6">
    <source>
        <dbReference type="ARBA" id="ARBA00023295"/>
    </source>
</evidence>
<evidence type="ECO:0000259" key="7">
    <source>
        <dbReference type="Pfam" id="PF01120"/>
    </source>
</evidence>
<keyword evidence="5" id="KW-0378">Hydrolase</keyword>
<accession>X1I9M6</accession>
<comment type="caution">
    <text evidence="8">The sequence shown here is derived from an EMBL/GenBank/DDBJ whole genome shotgun (WGS) entry which is preliminary data.</text>
</comment>
<gene>
    <name evidence="8" type="ORF">S03H2_57159</name>
</gene>
<feature type="domain" description="Glycoside hydrolase family 29 N-terminal" evidence="7">
    <location>
        <begin position="1"/>
        <end position="235"/>
    </location>
</feature>
<dbReference type="AlphaFoldDB" id="X1I9M6"/>
<evidence type="ECO:0000256" key="5">
    <source>
        <dbReference type="ARBA" id="ARBA00022801"/>
    </source>
</evidence>
<evidence type="ECO:0000256" key="3">
    <source>
        <dbReference type="ARBA" id="ARBA00012662"/>
    </source>
</evidence>
<dbReference type="Gene3D" id="3.20.20.80">
    <property type="entry name" value="Glycosidases"/>
    <property type="match status" value="1"/>
</dbReference>
<dbReference type="GO" id="GO:0016139">
    <property type="term" value="P:glycoside catabolic process"/>
    <property type="evidence" value="ECO:0007669"/>
    <property type="project" value="TreeGrafter"/>
</dbReference>
<evidence type="ECO:0000256" key="4">
    <source>
        <dbReference type="ARBA" id="ARBA00022729"/>
    </source>
</evidence>
<dbReference type="InterPro" id="IPR016286">
    <property type="entry name" value="FUC_metazoa-typ"/>
</dbReference>
<evidence type="ECO:0000256" key="1">
    <source>
        <dbReference type="ARBA" id="ARBA00004071"/>
    </source>
</evidence>
<evidence type="ECO:0000313" key="8">
    <source>
        <dbReference type="EMBL" id="GAH79111.1"/>
    </source>
</evidence>
<comment type="similarity">
    <text evidence="2">Belongs to the glycosyl hydrolase 29 family.</text>
</comment>
<evidence type="ECO:0000256" key="2">
    <source>
        <dbReference type="ARBA" id="ARBA00007951"/>
    </source>
</evidence>
<dbReference type="PANTHER" id="PTHR10030">
    <property type="entry name" value="ALPHA-L-FUCOSIDASE"/>
    <property type="match status" value="1"/>
</dbReference>
<feature type="non-terminal residue" evidence="8">
    <location>
        <position position="251"/>
    </location>
</feature>
<reference evidence="8" key="1">
    <citation type="journal article" date="2014" name="Front. Microbiol.">
        <title>High frequency of phylogenetically diverse reductive dehalogenase-homologous genes in deep subseafloor sedimentary metagenomes.</title>
        <authorList>
            <person name="Kawai M."/>
            <person name="Futagami T."/>
            <person name="Toyoda A."/>
            <person name="Takaki Y."/>
            <person name="Nishi S."/>
            <person name="Hori S."/>
            <person name="Arai W."/>
            <person name="Tsubouchi T."/>
            <person name="Morono Y."/>
            <person name="Uchiyama I."/>
            <person name="Ito T."/>
            <person name="Fujiyama A."/>
            <person name="Inagaki F."/>
            <person name="Takami H."/>
        </authorList>
    </citation>
    <scope>NUCLEOTIDE SEQUENCE</scope>
    <source>
        <strain evidence="8">Expedition CK06-06</strain>
    </source>
</reference>
<dbReference type="PRINTS" id="PR00741">
    <property type="entry name" value="GLHYDRLASE29"/>
</dbReference>
<dbReference type="SUPFAM" id="SSF51445">
    <property type="entry name" value="(Trans)glycosidases"/>
    <property type="match status" value="1"/>
</dbReference>
<sequence length="251" mass="28995">HHDGFCIWDSEFTDHDIMSSPFKRDILKELSDECKLQGILFGTYHSIADWHHPHYATRYGGDPRPVEDSDMELYVDYLKKQVKELIEKYDTDILWFDGEWEDAWTHEDGMDLYEYIRGLKNDILINNRIDKGRQGMMGMTESSKFAGDFGTPEQEIGAFHPDIPWESCITICKQWAWKPNDEMKSMKECIQTLARTVGGGGNLLLNVGPMLDGRIEQRQIDRLGEMGSWLEINGESIYGTNAGPFKPTDWM</sequence>
<protein>
    <recommendedName>
        <fullName evidence="3">alpha-L-fucosidase</fullName>
        <ecNumber evidence="3">3.2.1.51</ecNumber>
    </recommendedName>
</protein>
<keyword evidence="6" id="KW-0326">Glycosidase</keyword>
<dbReference type="EMBL" id="BARU01036620">
    <property type="protein sequence ID" value="GAH79111.1"/>
    <property type="molecule type" value="Genomic_DNA"/>
</dbReference>
<organism evidence="8">
    <name type="scientific">marine sediment metagenome</name>
    <dbReference type="NCBI Taxonomy" id="412755"/>
    <lineage>
        <taxon>unclassified sequences</taxon>
        <taxon>metagenomes</taxon>
        <taxon>ecological metagenomes</taxon>
    </lineage>
</organism>
<dbReference type="GO" id="GO:0006004">
    <property type="term" value="P:fucose metabolic process"/>
    <property type="evidence" value="ECO:0007669"/>
    <property type="project" value="InterPro"/>
</dbReference>
<dbReference type="EC" id="3.2.1.51" evidence="3"/>
<keyword evidence="4" id="KW-0732">Signal</keyword>
<dbReference type="SMART" id="SM00812">
    <property type="entry name" value="Alpha_L_fucos"/>
    <property type="match status" value="1"/>
</dbReference>
<dbReference type="GO" id="GO:0004560">
    <property type="term" value="F:alpha-L-fucosidase activity"/>
    <property type="evidence" value="ECO:0007669"/>
    <property type="project" value="InterPro"/>
</dbReference>